<dbReference type="InterPro" id="IPR043130">
    <property type="entry name" value="CDP-OH_PTrfase_TM_dom"/>
</dbReference>
<dbReference type="GO" id="GO:0003881">
    <property type="term" value="F:CDP-diacylglycerol-inositol 3-phosphatidyltransferase activity"/>
    <property type="evidence" value="ECO:0007669"/>
    <property type="project" value="TreeGrafter"/>
</dbReference>
<dbReference type="AlphaFoldDB" id="A0A5J4V1U2"/>
<organism evidence="10 11">
    <name type="scientific">Streblomastix strix</name>
    <dbReference type="NCBI Taxonomy" id="222440"/>
    <lineage>
        <taxon>Eukaryota</taxon>
        <taxon>Metamonada</taxon>
        <taxon>Preaxostyla</taxon>
        <taxon>Oxymonadida</taxon>
        <taxon>Streblomastigidae</taxon>
        <taxon>Streblomastix</taxon>
    </lineage>
</organism>
<comment type="caution">
    <text evidence="10">The sequence shown here is derived from an EMBL/GenBank/DDBJ whole genome shotgun (WGS) entry which is preliminary data.</text>
</comment>
<keyword evidence="3 9" id="KW-0812">Transmembrane</keyword>
<dbReference type="PANTHER" id="PTHR15362:SF4">
    <property type="entry name" value="CDP-DIACYLGLYCEROL--INOSITOL 3-PHOSPHATIDYLTRANSFERASE"/>
    <property type="match status" value="1"/>
</dbReference>
<comment type="subcellular location">
    <subcellularLocation>
        <location evidence="1">Membrane</location>
        <topology evidence="1">Multi-pass membrane protein</topology>
    </subcellularLocation>
</comment>
<name>A0A5J4V1U2_9EUKA</name>
<dbReference type="Proteomes" id="UP000324800">
    <property type="component" value="Unassembled WGS sequence"/>
</dbReference>
<dbReference type="PANTHER" id="PTHR15362">
    <property type="entry name" value="PHOSPHATIDYLINOSITOL SYNTHASE"/>
    <property type="match status" value="1"/>
</dbReference>
<keyword evidence="4 9" id="KW-1133">Transmembrane helix</keyword>
<feature type="transmembrane region" description="Helical" evidence="9">
    <location>
        <begin position="84"/>
        <end position="109"/>
    </location>
</feature>
<feature type="transmembrane region" description="Helical" evidence="9">
    <location>
        <begin position="43"/>
        <end position="63"/>
    </location>
</feature>
<dbReference type="Pfam" id="PF01066">
    <property type="entry name" value="CDP-OH_P_transf"/>
    <property type="match status" value="1"/>
</dbReference>
<dbReference type="InterPro" id="IPR048254">
    <property type="entry name" value="CDP_ALCOHOL_P_TRANSF_CS"/>
</dbReference>
<reference evidence="10 11" key="1">
    <citation type="submission" date="2019-03" db="EMBL/GenBank/DDBJ databases">
        <title>Single cell metagenomics reveals metabolic interactions within the superorganism composed of flagellate Streblomastix strix and complex community of Bacteroidetes bacteria on its surface.</title>
        <authorList>
            <person name="Treitli S.C."/>
            <person name="Kolisko M."/>
            <person name="Husnik F."/>
            <person name="Keeling P."/>
            <person name="Hampl V."/>
        </authorList>
    </citation>
    <scope>NUCLEOTIDE SEQUENCE [LARGE SCALE GENOMIC DNA]</scope>
    <source>
        <strain evidence="10">ST1C</strain>
    </source>
</reference>
<evidence type="ECO:0000256" key="1">
    <source>
        <dbReference type="ARBA" id="ARBA00004141"/>
    </source>
</evidence>
<evidence type="ECO:0000256" key="8">
    <source>
        <dbReference type="RuleBase" id="RU003750"/>
    </source>
</evidence>
<protein>
    <submittedName>
        <fullName evidence="10">Putative CDP-diacylglycerol-inositol 3-phosphatidyltransferase</fullName>
    </submittedName>
</protein>
<dbReference type="GO" id="GO:0006661">
    <property type="term" value="P:phosphatidylinositol biosynthetic process"/>
    <property type="evidence" value="ECO:0007669"/>
    <property type="project" value="TreeGrafter"/>
</dbReference>
<dbReference type="PROSITE" id="PS00379">
    <property type="entry name" value="CDP_ALCOHOL_P_TRANSF"/>
    <property type="match status" value="1"/>
</dbReference>
<evidence type="ECO:0000256" key="6">
    <source>
        <dbReference type="ARBA" id="ARBA00023136"/>
    </source>
</evidence>
<evidence type="ECO:0000256" key="4">
    <source>
        <dbReference type="ARBA" id="ARBA00022989"/>
    </source>
</evidence>
<evidence type="ECO:0000256" key="9">
    <source>
        <dbReference type="SAM" id="Phobius"/>
    </source>
</evidence>
<dbReference type="InterPro" id="IPR000462">
    <property type="entry name" value="CDP-OH_P_trans"/>
</dbReference>
<keyword evidence="7" id="KW-1208">Phospholipid metabolism</keyword>
<dbReference type="EMBL" id="SNRW01010361">
    <property type="protein sequence ID" value="KAA6376678.1"/>
    <property type="molecule type" value="Genomic_DNA"/>
</dbReference>
<dbReference type="GO" id="GO:0005794">
    <property type="term" value="C:Golgi apparatus"/>
    <property type="evidence" value="ECO:0007669"/>
    <property type="project" value="TreeGrafter"/>
</dbReference>
<keyword evidence="6 9" id="KW-0472">Membrane</keyword>
<dbReference type="OrthoDB" id="10251079at2759"/>
<accession>A0A5J4V1U2</accession>
<comment type="similarity">
    <text evidence="8">Belongs to the CDP-alcohol phosphatidyltransferase class-I family.</text>
</comment>
<keyword evidence="5" id="KW-0443">Lipid metabolism</keyword>
<gene>
    <name evidence="10" type="ORF">EZS28_027796</name>
</gene>
<evidence type="ECO:0000256" key="5">
    <source>
        <dbReference type="ARBA" id="ARBA00023098"/>
    </source>
</evidence>
<evidence type="ECO:0000313" key="10">
    <source>
        <dbReference type="EMBL" id="KAA6376678.1"/>
    </source>
</evidence>
<evidence type="ECO:0000256" key="3">
    <source>
        <dbReference type="ARBA" id="ARBA00022692"/>
    </source>
</evidence>
<evidence type="ECO:0000256" key="7">
    <source>
        <dbReference type="ARBA" id="ARBA00023264"/>
    </source>
</evidence>
<keyword evidence="2 8" id="KW-0808">Transferase</keyword>
<evidence type="ECO:0000313" key="11">
    <source>
        <dbReference type="Proteomes" id="UP000324800"/>
    </source>
</evidence>
<dbReference type="GO" id="GO:0016020">
    <property type="term" value="C:membrane"/>
    <property type="evidence" value="ECO:0007669"/>
    <property type="project" value="UniProtKB-SubCell"/>
</dbReference>
<sequence>MSQKTCTQSDFEPRKIWLYVPNIIGYIRIALSFIAVVFHKIPIVFISCYFGAFILDWTDGFFARKLNQCSKFGALLDMFIDRGSIATLQCALSALYPQFQILFSIFLFFDITSHWVRTNYDAIIMYKP</sequence>
<dbReference type="Gene3D" id="1.20.120.1760">
    <property type="match status" value="1"/>
</dbReference>
<evidence type="ECO:0000256" key="2">
    <source>
        <dbReference type="ARBA" id="ARBA00022679"/>
    </source>
</evidence>
<proteinExistence type="inferred from homology"/>